<proteinExistence type="predicted"/>
<protein>
    <submittedName>
        <fullName evidence="2">Uncharacterized protein</fullName>
    </submittedName>
</protein>
<feature type="compositionally biased region" description="Basic residues" evidence="1">
    <location>
        <begin position="20"/>
        <end position="33"/>
    </location>
</feature>
<feature type="non-terminal residue" evidence="2">
    <location>
        <position position="165"/>
    </location>
</feature>
<feature type="compositionally biased region" description="Low complexity" evidence="1">
    <location>
        <begin position="125"/>
        <end position="136"/>
    </location>
</feature>
<organism evidence="2">
    <name type="scientific">uncultured Nocardioides sp</name>
    <dbReference type="NCBI Taxonomy" id="198441"/>
    <lineage>
        <taxon>Bacteria</taxon>
        <taxon>Bacillati</taxon>
        <taxon>Actinomycetota</taxon>
        <taxon>Actinomycetes</taxon>
        <taxon>Propionibacteriales</taxon>
        <taxon>Nocardioidaceae</taxon>
        <taxon>Nocardioides</taxon>
        <taxon>environmental samples</taxon>
    </lineage>
</organism>
<accession>A0A6J4NJW4</accession>
<dbReference type="AlphaFoldDB" id="A0A6J4NJW4"/>
<feature type="region of interest" description="Disordered" evidence="1">
    <location>
        <begin position="1"/>
        <end position="45"/>
    </location>
</feature>
<dbReference type="EMBL" id="CADCUN010000121">
    <property type="protein sequence ID" value="CAA9385017.1"/>
    <property type="molecule type" value="Genomic_DNA"/>
</dbReference>
<evidence type="ECO:0000313" key="2">
    <source>
        <dbReference type="EMBL" id="CAA9385017.1"/>
    </source>
</evidence>
<feature type="compositionally biased region" description="Low complexity" evidence="1">
    <location>
        <begin position="34"/>
        <end position="43"/>
    </location>
</feature>
<reference evidence="2" key="1">
    <citation type="submission" date="2020-02" db="EMBL/GenBank/DDBJ databases">
        <authorList>
            <person name="Meier V. D."/>
        </authorList>
    </citation>
    <scope>NUCLEOTIDE SEQUENCE</scope>
    <source>
        <strain evidence="2">AVDCRST_MAG60</strain>
    </source>
</reference>
<gene>
    <name evidence="2" type="ORF">AVDCRST_MAG60-1166</name>
</gene>
<name>A0A6J4NJW4_9ACTN</name>
<feature type="region of interest" description="Disordered" evidence="1">
    <location>
        <begin position="63"/>
        <end position="165"/>
    </location>
</feature>
<feature type="compositionally biased region" description="Polar residues" evidence="1">
    <location>
        <begin position="109"/>
        <end position="124"/>
    </location>
</feature>
<evidence type="ECO:0000256" key="1">
    <source>
        <dbReference type="SAM" id="MobiDB-lite"/>
    </source>
</evidence>
<sequence>CDRRSPTCPVPVKSRCGTTHARRGSRRAPRRSRSGWAGSSWPAPRSHCGCWRRAIPRRTTCRWTPSSRGCCVRSRARPSASGREWRPTTTWSPAPPRRHVQPGPIRSPQRASRPSATTCRSCPDSSTRAWSTARSSVPRKAASTADGSPTAWSGRSRVRPAAAGG</sequence>
<feature type="non-terminal residue" evidence="2">
    <location>
        <position position="1"/>
    </location>
</feature>